<gene>
    <name evidence="3" type="ORF">FSZ17_06775</name>
</gene>
<evidence type="ECO:0000313" key="4">
    <source>
        <dbReference type="Proteomes" id="UP000321555"/>
    </source>
</evidence>
<feature type="transmembrane region" description="Helical" evidence="2">
    <location>
        <begin position="52"/>
        <end position="71"/>
    </location>
</feature>
<keyword evidence="2" id="KW-1133">Transmembrane helix</keyword>
<evidence type="ECO:0000256" key="1">
    <source>
        <dbReference type="SAM" id="Coils"/>
    </source>
</evidence>
<dbReference type="RefSeq" id="WP_057776696.1">
    <property type="nucleotide sequence ID" value="NZ_CP042593.1"/>
</dbReference>
<keyword evidence="2" id="KW-0812">Transmembrane</keyword>
<evidence type="ECO:0000313" key="3">
    <source>
        <dbReference type="EMBL" id="QED46978.1"/>
    </source>
</evidence>
<keyword evidence="2" id="KW-0472">Membrane</keyword>
<keyword evidence="1" id="KW-0175">Coiled coil</keyword>
<proteinExistence type="predicted"/>
<evidence type="ECO:0000256" key="2">
    <source>
        <dbReference type="SAM" id="Phobius"/>
    </source>
</evidence>
<sequence length="192" mass="22213">MKEKFSKFIRHVLAKFYKVDELNESNLLVKFIGVIFLILGFGYIFGLVHLSSLAIFSFSLSGIFFILSDLSKYMAEEWEIKKALGNERYKKVRFFKGLRYTCLFFGVLLLIGGPYLKTVLDEQSLDILGTACAFIVIGLTVIKISLDNTRKHYDMYDSIINETTEILKEVEKYKTKCEQLERELGEIKGRIM</sequence>
<dbReference type="EMBL" id="CP042593">
    <property type="protein sequence ID" value="QED46978.1"/>
    <property type="molecule type" value="Genomic_DNA"/>
</dbReference>
<feature type="transmembrane region" description="Helical" evidence="2">
    <location>
        <begin position="97"/>
        <end position="115"/>
    </location>
</feature>
<feature type="coiled-coil region" evidence="1">
    <location>
        <begin position="163"/>
        <end position="190"/>
    </location>
</feature>
<protein>
    <submittedName>
        <fullName evidence="3">Uncharacterized protein</fullName>
    </submittedName>
</protein>
<name>A0A5B8Z259_CYTDA</name>
<feature type="transmembrane region" description="Helical" evidence="2">
    <location>
        <begin position="127"/>
        <end position="146"/>
    </location>
</feature>
<accession>A0A5B8Z259</accession>
<dbReference type="Proteomes" id="UP000321555">
    <property type="component" value="Chromosome"/>
</dbReference>
<keyword evidence="4" id="KW-1185">Reference proteome</keyword>
<reference evidence="4" key="1">
    <citation type="submission" date="2019-08" db="EMBL/GenBank/DDBJ databases">
        <authorList>
            <person name="Zheng X."/>
        </authorList>
    </citation>
    <scope>NUCLEOTIDE SEQUENCE [LARGE SCALE GENOMIC DNA]</scope>
    <source>
        <strain evidence="4">FJAT-25496</strain>
    </source>
</reference>
<organism evidence="3 4">
    <name type="scientific">Cytobacillus dafuensis</name>
    <name type="common">Bacillus dafuensis</name>
    <dbReference type="NCBI Taxonomy" id="1742359"/>
    <lineage>
        <taxon>Bacteria</taxon>
        <taxon>Bacillati</taxon>
        <taxon>Bacillota</taxon>
        <taxon>Bacilli</taxon>
        <taxon>Bacillales</taxon>
        <taxon>Bacillaceae</taxon>
        <taxon>Cytobacillus</taxon>
    </lineage>
</organism>
<feature type="transmembrane region" description="Helical" evidence="2">
    <location>
        <begin position="27"/>
        <end position="46"/>
    </location>
</feature>
<dbReference type="AlphaFoldDB" id="A0A5B8Z259"/>
<dbReference type="KEGG" id="bda:FSZ17_06775"/>